<name>A0ABV0K126_9CYAN</name>
<dbReference type="PROSITE" id="PS51168">
    <property type="entry name" value="CHORISMATE_MUT_2"/>
    <property type="match status" value="1"/>
</dbReference>
<dbReference type="InterPro" id="IPR051331">
    <property type="entry name" value="Chorismate_mutase-related"/>
</dbReference>
<dbReference type="PIRSF" id="PIRSF029775">
    <property type="entry name" value="Isochor_pyr_lyas"/>
    <property type="match status" value="1"/>
</dbReference>
<accession>A0ABV0K126</accession>
<sequence length="102" mass="11794">MPTPDQCQNMADIRAEIDRLDRQVIALLGQRFAYVKAASQFKTSETAVKAPDRFQAMLQQRRVWAEEEGLNGDAIEALYRDLVNHFIAEEMKHWQQSQTEQA</sequence>
<dbReference type="EC" id="4.2.99.21" evidence="3"/>
<dbReference type="GO" id="GO:0043904">
    <property type="term" value="F:isochorismate pyruvate lyase activity"/>
    <property type="evidence" value="ECO:0007669"/>
    <property type="project" value="UniProtKB-EC"/>
</dbReference>
<keyword evidence="4" id="KW-1185">Reference proteome</keyword>
<evidence type="ECO:0000313" key="3">
    <source>
        <dbReference type="EMBL" id="MEP0946480.1"/>
    </source>
</evidence>
<dbReference type="InterPro" id="IPR008241">
    <property type="entry name" value="Isochorismate_pyruvate-lyase"/>
</dbReference>
<evidence type="ECO:0000259" key="2">
    <source>
        <dbReference type="PROSITE" id="PS51168"/>
    </source>
</evidence>
<dbReference type="PANTHER" id="PTHR38041">
    <property type="entry name" value="CHORISMATE MUTASE"/>
    <property type="match status" value="1"/>
</dbReference>
<proteinExistence type="predicted"/>
<dbReference type="PANTHER" id="PTHR38041:SF1">
    <property type="entry name" value="CHORISMATE MUTASE"/>
    <property type="match status" value="1"/>
</dbReference>
<dbReference type="Pfam" id="PF01817">
    <property type="entry name" value="CM_2"/>
    <property type="match status" value="1"/>
</dbReference>
<dbReference type="InterPro" id="IPR002701">
    <property type="entry name" value="CM_II_prokaryot"/>
</dbReference>
<dbReference type="InterPro" id="IPR036263">
    <property type="entry name" value="Chorismate_II_sf"/>
</dbReference>
<dbReference type="NCBIfam" id="NF005475">
    <property type="entry name" value="PRK07075.1"/>
    <property type="match status" value="1"/>
</dbReference>
<protein>
    <submittedName>
        <fullName evidence="3">Isochorismate lyase</fullName>
        <ecNumber evidence="3">4.2.99.21</ecNumber>
    </submittedName>
</protein>
<feature type="domain" description="Chorismate mutase" evidence="2">
    <location>
        <begin position="4"/>
        <end position="94"/>
    </location>
</feature>
<comment type="caution">
    <text evidence="3">The sequence shown here is derived from an EMBL/GenBank/DDBJ whole genome shotgun (WGS) entry which is preliminary data.</text>
</comment>
<dbReference type="SUPFAM" id="SSF48600">
    <property type="entry name" value="Chorismate mutase II"/>
    <property type="match status" value="1"/>
</dbReference>
<evidence type="ECO:0000256" key="1">
    <source>
        <dbReference type="ARBA" id="ARBA00023235"/>
    </source>
</evidence>
<dbReference type="Gene3D" id="1.20.59.10">
    <property type="entry name" value="Chorismate mutase"/>
    <property type="match status" value="1"/>
</dbReference>
<organism evidence="3 4">
    <name type="scientific">Leptolyngbya subtilissima DQ-A4</name>
    <dbReference type="NCBI Taxonomy" id="2933933"/>
    <lineage>
        <taxon>Bacteria</taxon>
        <taxon>Bacillati</taxon>
        <taxon>Cyanobacteriota</taxon>
        <taxon>Cyanophyceae</taxon>
        <taxon>Leptolyngbyales</taxon>
        <taxon>Leptolyngbyaceae</taxon>
        <taxon>Leptolyngbya group</taxon>
        <taxon>Leptolyngbya</taxon>
    </lineage>
</organism>
<reference evidence="3 4" key="1">
    <citation type="submission" date="2022-04" db="EMBL/GenBank/DDBJ databases">
        <title>Positive selection, recombination, and allopatry shape intraspecific diversity of widespread and dominant cyanobacteria.</title>
        <authorList>
            <person name="Wei J."/>
            <person name="Shu W."/>
            <person name="Hu C."/>
        </authorList>
    </citation>
    <scope>NUCLEOTIDE SEQUENCE [LARGE SCALE GENOMIC DNA]</scope>
    <source>
        <strain evidence="3 4">DQ-A4</strain>
    </source>
</reference>
<gene>
    <name evidence="3" type="ORF">NC992_06325</name>
</gene>
<keyword evidence="3" id="KW-0456">Lyase</keyword>
<dbReference type="NCBIfam" id="TIGR01803">
    <property type="entry name" value="CM-like"/>
    <property type="match status" value="1"/>
</dbReference>
<dbReference type="Proteomes" id="UP001482513">
    <property type="component" value="Unassembled WGS sequence"/>
</dbReference>
<dbReference type="RefSeq" id="WP_190696112.1">
    <property type="nucleotide sequence ID" value="NZ_JAMPKX010000002.1"/>
</dbReference>
<keyword evidence="1" id="KW-0413">Isomerase</keyword>
<dbReference type="InterPro" id="IPR036979">
    <property type="entry name" value="CM_dom_sf"/>
</dbReference>
<dbReference type="EMBL" id="JAMPKX010000002">
    <property type="protein sequence ID" value="MEP0946480.1"/>
    <property type="molecule type" value="Genomic_DNA"/>
</dbReference>
<evidence type="ECO:0000313" key="4">
    <source>
        <dbReference type="Proteomes" id="UP001482513"/>
    </source>
</evidence>
<dbReference type="SMART" id="SM00830">
    <property type="entry name" value="CM_2"/>
    <property type="match status" value="1"/>
</dbReference>